<evidence type="ECO:0000313" key="11">
    <source>
        <dbReference type="EMBL" id="CAB4303777.1"/>
    </source>
</evidence>
<keyword evidence="7 9" id="KW-0472">Membrane</keyword>
<dbReference type="EMBL" id="CAEKKB010000003">
    <property type="protein sequence ID" value="CAB4303777.1"/>
    <property type="molecule type" value="Genomic_DNA"/>
</dbReference>
<feature type="transmembrane region" description="Helical" evidence="9">
    <location>
        <begin position="430"/>
        <end position="454"/>
    </location>
</feature>
<evidence type="ECO:0000259" key="10">
    <source>
        <dbReference type="PROSITE" id="PS50893"/>
    </source>
</evidence>
<dbReference type="GO" id="GO:0140359">
    <property type="term" value="F:ABC-type transporter activity"/>
    <property type="evidence" value="ECO:0007669"/>
    <property type="project" value="InterPro"/>
</dbReference>
<feature type="transmembrane region" description="Helical" evidence="9">
    <location>
        <begin position="353"/>
        <end position="375"/>
    </location>
</feature>
<evidence type="ECO:0000256" key="4">
    <source>
        <dbReference type="ARBA" id="ARBA00022741"/>
    </source>
</evidence>
<dbReference type="GO" id="GO:0016887">
    <property type="term" value="F:ATP hydrolysis activity"/>
    <property type="evidence" value="ECO:0007669"/>
    <property type="project" value="InterPro"/>
</dbReference>
<dbReference type="OrthoDB" id="66620at2759"/>
<dbReference type="FunFam" id="3.40.50.300:FF:001473">
    <property type="entry name" value="ATP-binding cassette transporter"/>
    <property type="match status" value="1"/>
</dbReference>
<name>A0A6J5WUM6_PRUAR</name>
<dbReference type="Proteomes" id="UP000507245">
    <property type="component" value="Unassembled WGS sequence"/>
</dbReference>
<evidence type="ECO:0000256" key="1">
    <source>
        <dbReference type="ARBA" id="ARBA00004141"/>
    </source>
</evidence>
<sequence length="663" mass="74627">MELLTKAQNTMTDKKTQYRIKTKKLCYRLSSTVDQFKWLFKREVTPKAYILKNVDFEARPGEITAIAGASGAGKTTLLEIVAGMIPLSSSTAGQVIVNDQPMNAQHFRRVSGYVTQEEALFPLLTVEETLLYSARLRFHGGHQKATSRVSELLRELGLQHVANVRIGSESSRGISGGEKRRVSIGVDLVHDPAVLLLDEPTSGLDSSSAFDVALLLKTMASTQGKTIVLTIHQPGFRILELIDQILLLSNGTVIHNGPLHMLEQRLRYAGHSIPLQVNVLEFAIEVMEDLIIHVEESEIEYGEIEEEFKHVRPNSIIGNVHEDIVLYANPLFKEVFILGHRFSNIICRTKQLFAARIMQALLAGFVLGTIFMNAANDPRRAKLQTQIGFFAFSLTFLMSSATEGLPIYLQERRILMRETSRGAYRISSYVISNTLVFLPFLLGVALLYATPVYWLVGLRREIDGFLYFSLVVWMVILMSNSLVACFSALVPNFIMGTSLVAGLTGSFFLFSGFFIPKEDIPSYWTFMHYLSLFKYPLECFLINEYGGEQGRRRCLQSVGGDCILYGDWFLMQQGLKPSQKWINLGIMLGFIIGYRWLGFLILWYRSYRINSYKPKPRGHAGKEVKKKAGATERGSPVSQRKEGDSPWPRLAKASARKFASRNA</sequence>
<evidence type="ECO:0000256" key="9">
    <source>
        <dbReference type="SAM" id="Phobius"/>
    </source>
</evidence>
<feature type="transmembrane region" description="Helical" evidence="9">
    <location>
        <begin position="466"/>
        <end position="486"/>
    </location>
</feature>
<feature type="compositionally biased region" description="Basic residues" evidence="8">
    <location>
        <begin position="615"/>
        <end position="628"/>
    </location>
</feature>
<evidence type="ECO:0000256" key="2">
    <source>
        <dbReference type="ARBA" id="ARBA00022448"/>
    </source>
</evidence>
<dbReference type="InterPro" id="IPR003439">
    <property type="entry name" value="ABC_transporter-like_ATP-bd"/>
</dbReference>
<dbReference type="Pfam" id="PF00005">
    <property type="entry name" value="ABC_tran"/>
    <property type="match status" value="1"/>
</dbReference>
<keyword evidence="4" id="KW-0547">Nucleotide-binding</keyword>
<evidence type="ECO:0000256" key="3">
    <source>
        <dbReference type="ARBA" id="ARBA00022692"/>
    </source>
</evidence>
<evidence type="ECO:0000256" key="8">
    <source>
        <dbReference type="SAM" id="MobiDB-lite"/>
    </source>
</evidence>
<feature type="region of interest" description="Disordered" evidence="8">
    <location>
        <begin position="615"/>
        <end position="663"/>
    </location>
</feature>
<dbReference type="Gene3D" id="3.40.50.300">
    <property type="entry name" value="P-loop containing nucleotide triphosphate hydrolases"/>
    <property type="match status" value="1"/>
</dbReference>
<organism evidence="11 12">
    <name type="scientific">Prunus armeniaca</name>
    <name type="common">Apricot</name>
    <name type="synonym">Armeniaca vulgaris</name>
    <dbReference type="NCBI Taxonomy" id="36596"/>
    <lineage>
        <taxon>Eukaryota</taxon>
        <taxon>Viridiplantae</taxon>
        <taxon>Streptophyta</taxon>
        <taxon>Embryophyta</taxon>
        <taxon>Tracheophyta</taxon>
        <taxon>Spermatophyta</taxon>
        <taxon>Magnoliopsida</taxon>
        <taxon>eudicotyledons</taxon>
        <taxon>Gunneridae</taxon>
        <taxon>Pentapetalae</taxon>
        <taxon>rosids</taxon>
        <taxon>fabids</taxon>
        <taxon>Rosales</taxon>
        <taxon>Rosaceae</taxon>
        <taxon>Amygdaloideae</taxon>
        <taxon>Amygdaleae</taxon>
        <taxon>Prunus</taxon>
    </lineage>
</organism>
<keyword evidence="2" id="KW-0813">Transport</keyword>
<evidence type="ECO:0000256" key="5">
    <source>
        <dbReference type="ARBA" id="ARBA00022840"/>
    </source>
</evidence>
<evidence type="ECO:0000313" key="12">
    <source>
        <dbReference type="Proteomes" id="UP000507245"/>
    </source>
</evidence>
<evidence type="ECO:0000256" key="6">
    <source>
        <dbReference type="ARBA" id="ARBA00022989"/>
    </source>
</evidence>
<dbReference type="PANTHER" id="PTHR48041:SF100">
    <property type="entry name" value="ABC TRANSPORTER-LIKE"/>
    <property type="match status" value="1"/>
</dbReference>
<evidence type="ECO:0000256" key="7">
    <source>
        <dbReference type="ARBA" id="ARBA00023136"/>
    </source>
</evidence>
<dbReference type="SUPFAM" id="SSF52540">
    <property type="entry name" value="P-loop containing nucleoside triphosphate hydrolases"/>
    <property type="match status" value="1"/>
</dbReference>
<accession>A0A6J5WUM6</accession>
<dbReference type="InterPro" id="IPR013525">
    <property type="entry name" value="ABC2_TM"/>
</dbReference>
<dbReference type="GO" id="GO:0016020">
    <property type="term" value="C:membrane"/>
    <property type="evidence" value="ECO:0007669"/>
    <property type="project" value="UniProtKB-SubCell"/>
</dbReference>
<feature type="domain" description="ABC transporter" evidence="10">
    <location>
        <begin position="34"/>
        <end position="275"/>
    </location>
</feature>
<keyword evidence="5" id="KW-0067">ATP-binding</keyword>
<proteinExistence type="predicted"/>
<keyword evidence="6 9" id="KW-1133">Transmembrane helix</keyword>
<dbReference type="AlphaFoldDB" id="A0A6J5WUM6"/>
<reference evidence="12" key="1">
    <citation type="journal article" date="2020" name="Genome Biol.">
        <title>Gamete binning: chromosome-level and haplotype-resolved genome assembly enabled by high-throughput single-cell sequencing of gamete genomes.</title>
        <authorList>
            <person name="Campoy J.A."/>
            <person name="Sun H."/>
            <person name="Goel M."/>
            <person name="Jiao W.-B."/>
            <person name="Folz-Donahue K."/>
            <person name="Wang N."/>
            <person name="Rubio M."/>
            <person name="Liu C."/>
            <person name="Kukat C."/>
            <person name="Ruiz D."/>
            <person name="Huettel B."/>
            <person name="Schneeberger K."/>
        </authorList>
    </citation>
    <scope>NUCLEOTIDE SEQUENCE [LARGE SCALE GENOMIC DNA]</scope>
    <source>
        <strain evidence="12">cv. Rojo Pasion</strain>
    </source>
</reference>
<dbReference type="PROSITE" id="PS50893">
    <property type="entry name" value="ABC_TRANSPORTER_2"/>
    <property type="match status" value="1"/>
</dbReference>
<protein>
    <recommendedName>
        <fullName evidence="10">ABC transporter domain-containing protein</fullName>
    </recommendedName>
</protein>
<dbReference type="InterPro" id="IPR003593">
    <property type="entry name" value="AAA+_ATPase"/>
</dbReference>
<dbReference type="SMART" id="SM00382">
    <property type="entry name" value="AAA"/>
    <property type="match status" value="1"/>
</dbReference>
<feature type="compositionally biased region" description="Basic residues" evidence="8">
    <location>
        <begin position="654"/>
        <end position="663"/>
    </location>
</feature>
<comment type="subcellular location">
    <subcellularLocation>
        <location evidence="1">Membrane</location>
        <topology evidence="1">Multi-pass membrane protein</topology>
    </subcellularLocation>
</comment>
<dbReference type="InterPro" id="IPR017871">
    <property type="entry name" value="ABC_transporter-like_CS"/>
</dbReference>
<dbReference type="InterPro" id="IPR027417">
    <property type="entry name" value="P-loop_NTPase"/>
</dbReference>
<keyword evidence="3 9" id="KW-0812">Transmembrane</keyword>
<feature type="transmembrane region" description="Helical" evidence="9">
    <location>
        <begin position="493"/>
        <end position="515"/>
    </location>
</feature>
<dbReference type="PROSITE" id="PS00211">
    <property type="entry name" value="ABC_TRANSPORTER_1"/>
    <property type="match status" value="1"/>
</dbReference>
<gene>
    <name evidence="11" type="ORF">ORAREDHAP_LOCUS20438</name>
</gene>
<dbReference type="InterPro" id="IPR050352">
    <property type="entry name" value="ABCG_transporters"/>
</dbReference>
<dbReference type="PANTHER" id="PTHR48041">
    <property type="entry name" value="ABC TRANSPORTER G FAMILY MEMBER 28"/>
    <property type="match status" value="1"/>
</dbReference>
<keyword evidence="12" id="KW-1185">Reference proteome</keyword>
<dbReference type="Pfam" id="PF01061">
    <property type="entry name" value="ABC2_membrane"/>
    <property type="match status" value="1"/>
</dbReference>
<feature type="transmembrane region" description="Helical" evidence="9">
    <location>
        <begin position="581"/>
        <end position="604"/>
    </location>
</feature>
<dbReference type="GO" id="GO:0005524">
    <property type="term" value="F:ATP binding"/>
    <property type="evidence" value="ECO:0007669"/>
    <property type="project" value="UniProtKB-KW"/>
</dbReference>
<feature type="transmembrane region" description="Helical" evidence="9">
    <location>
        <begin position="387"/>
        <end position="409"/>
    </location>
</feature>